<accession>A0ABM7NU24</accession>
<protein>
    <recommendedName>
        <fullName evidence="3">PITH domain-containing protein</fullName>
    </recommendedName>
</protein>
<evidence type="ECO:0008006" key="3">
    <source>
        <dbReference type="Google" id="ProtNLM"/>
    </source>
</evidence>
<reference evidence="1 2" key="1">
    <citation type="submission" date="2021-02" db="EMBL/GenBank/DDBJ databases">
        <title>Cotonvirus japonicus, which uses Golgi apparatus of host cells for its virion factory, phylogenetically links tailed tupanvirus and icosahedral mimivirus.</title>
        <authorList>
            <person name="Takahashi H."/>
            <person name="Fukaya S."/>
            <person name="Song C."/>
            <person name="Murata K."/>
            <person name="Takemura M."/>
        </authorList>
    </citation>
    <scope>NUCLEOTIDE SEQUENCE [LARGE SCALE GENOMIC DNA]</scope>
</reference>
<dbReference type="RefSeq" id="YP_010842298.1">
    <property type="nucleotide sequence ID" value="NC_079139.1"/>
</dbReference>
<evidence type="ECO:0000313" key="1">
    <source>
        <dbReference type="EMBL" id="BCS83690.1"/>
    </source>
</evidence>
<organism evidence="1 2">
    <name type="scientific">Cotonvirus japonicus</name>
    <dbReference type="NCBI Taxonomy" id="2811091"/>
    <lineage>
        <taxon>Viruses</taxon>
        <taxon>Varidnaviria</taxon>
        <taxon>Bamfordvirae</taxon>
        <taxon>Nucleocytoviricota</taxon>
        <taxon>Megaviricetes</taxon>
        <taxon>Imitervirales</taxon>
        <taxon>Mimiviridae</taxon>
        <taxon>Megamimivirinae</taxon>
        <taxon>Cotonvirus</taxon>
        <taxon>Cotonvirus japonicum</taxon>
    </lineage>
</organism>
<dbReference type="Proteomes" id="UP001321479">
    <property type="component" value="Segment"/>
</dbReference>
<proteinExistence type="predicted"/>
<dbReference type="GeneID" id="80558895"/>
<keyword evidence="2" id="KW-1185">Reference proteome</keyword>
<sequence length="260" mass="30734">MNMCDKTNDMNMCDKTNDMNMCDKTNDMNMCDENNDINNDVNKMLDSVSQYLSEKFNELFNTNKFCKLYGQINNIDWVPQKDFTTHLKLLIFLAHKYPYNCIGAMHYENLDSRGVIDLERYDLFSHLEIACLDPGRDVKDVTLYAKCRLPCSNNTDVLQNFDAHKFFTMNVDIDNYNNDNYYKSYDVPIKTITGPYSKLIQFYKFPISFNHNLMIYYLKLFVKVNYVNTNGFIPDCDMIGIKYSFLDTEIRRKFAFEINQ</sequence>
<evidence type="ECO:0000313" key="2">
    <source>
        <dbReference type="Proteomes" id="UP001321479"/>
    </source>
</evidence>
<dbReference type="EMBL" id="AP024483">
    <property type="protein sequence ID" value="BCS83690.1"/>
    <property type="molecule type" value="Genomic_DNA"/>
</dbReference>
<name>A0ABM7NU24_9VIRU</name>